<accession>A0A6J5MXU6</accession>
<evidence type="ECO:0000313" key="1">
    <source>
        <dbReference type="EMBL" id="CAB4149780.1"/>
    </source>
</evidence>
<sequence>MTQIIEVRDMPIPADAWANYIPQIPELDSGSLNSLVDAFIAQGGKINASPLA</sequence>
<dbReference type="EMBL" id="LR796526">
    <property type="protein sequence ID" value="CAB4149780.1"/>
    <property type="molecule type" value="Genomic_DNA"/>
</dbReference>
<protein>
    <submittedName>
        <fullName evidence="1">Uncharacterized protein</fullName>
    </submittedName>
</protein>
<organism evidence="1">
    <name type="scientific">uncultured Caudovirales phage</name>
    <dbReference type="NCBI Taxonomy" id="2100421"/>
    <lineage>
        <taxon>Viruses</taxon>
        <taxon>Duplodnaviria</taxon>
        <taxon>Heunggongvirae</taxon>
        <taxon>Uroviricota</taxon>
        <taxon>Caudoviricetes</taxon>
        <taxon>Peduoviridae</taxon>
        <taxon>Maltschvirus</taxon>
        <taxon>Maltschvirus maltsch</taxon>
    </lineage>
</organism>
<reference evidence="1" key="1">
    <citation type="submission" date="2020-04" db="EMBL/GenBank/DDBJ databases">
        <authorList>
            <person name="Chiriac C."/>
            <person name="Salcher M."/>
            <person name="Ghai R."/>
            <person name="Kavagutti S V."/>
        </authorList>
    </citation>
    <scope>NUCLEOTIDE SEQUENCE</scope>
</reference>
<name>A0A6J5MXU6_9CAUD</name>
<gene>
    <name evidence="1" type="ORF">UFOVP555_31</name>
</gene>
<proteinExistence type="predicted"/>